<dbReference type="OrthoDB" id="5307922at2759"/>
<evidence type="ECO:0000313" key="5">
    <source>
        <dbReference type="Proteomes" id="UP000658997"/>
    </source>
</evidence>
<proteinExistence type="predicted"/>
<sequence length="625" mass="69842">MLIPIAVSSVAAGLLAAASYLPYKNHLKLHGEAIDPATLGLNHNLNLKHCTPLSTRLPDEAAGSTEPSFCEDIAIDRRTGVAYLSCDPTRLTWDARAGIYEDDSDKLASEQGKPGIWAWDTNRRSLPRKLYISSPPPEYPLKAPADLQSTFHPLGIAVTASHPYFVEEPKKGEEARPEPPANLVLVANKPYADRPGVVDIFVHDFDKIGGKDHTTLRWIKRVQGEDLIGSHSDFDTRFNIDPFRIAIFEEQYSERIERAYPDPLHVSESPDHLAGFQDDDPETTASKYIRIPSFFVTSLPDRSSKSTVETSSVFSAVWEPIASYLSSHYSRVSDSATRKVFAHHSSINKTLSVRLDGSDPDQWQGFPPLIQAWDGGGKKAGSNSSATALFIPSLTSDSSKVQEWEQHWVRGIAGGIRDHHVTVRETTKDGQPNNILRLYKTYTPSFVNFFSMEHESPIRALVVDQHGRTWTASNPNTRSVEEWIASQRDERRRRLGLSSASVSSALSSSERPPRPAGKIDQTTFVFRHFGSVVAHPWETEKLRLKKEKGVWLRKEYHTFNIFQSPAETKAQIEARSEDEHKEGGFLPTIPTGLAINLKQKLLFVTGAYEERGIAMCSLPQDWVEP</sequence>
<evidence type="ECO:0000313" key="3">
    <source>
        <dbReference type="EMBL" id="SYW76997.1"/>
    </source>
</evidence>
<reference evidence="2" key="1">
    <citation type="submission" date="2016-04" db="EMBL/GenBank/DDBJ databases">
        <authorList>
            <person name="Evans L.H."/>
            <person name="Alamgir A."/>
            <person name="Owens N."/>
            <person name="Weber N.D."/>
            <person name="Virtaneva K."/>
            <person name="Barbian K."/>
            <person name="Babar A."/>
            <person name="Rosenke K."/>
        </authorList>
    </citation>
    <scope>NUCLEOTIDE SEQUENCE</scope>
    <source>
        <strain evidence="2">UB2112</strain>
    </source>
</reference>
<keyword evidence="5" id="KW-1185">Reference proteome</keyword>
<dbReference type="Proteomes" id="UP000179920">
    <property type="component" value="Chromosome IV"/>
</dbReference>
<keyword evidence="1" id="KW-0732">Signal</keyword>
<reference evidence="3" key="3">
    <citation type="submission" date="2018-08" db="EMBL/GenBank/DDBJ databases">
        <authorList>
            <person name="Guldener U."/>
        </authorList>
    </citation>
    <scope>NUCLEOTIDE SEQUENCE</scope>
    <source>
        <strain evidence="3">UB2</strain>
    </source>
</reference>
<dbReference type="AlphaFoldDB" id="A0A1K0G1H5"/>
<name>A0A1K0G1H5_9BASI</name>
<organism evidence="2 4">
    <name type="scientific">Ustilago bromivora</name>
    <dbReference type="NCBI Taxonomy" id="307758"/>
    <lineage>
        <taxon>Eukaryota</taxon>
        <taxon>Fungi</taxon>
        <taxon>Dikarya</taxon>
        <taxon>Basidiomycota</taxon>
        <taxon>Ustilaginomycotina</taxon>
        <taxon>Ustilaginomycetes</taxon>
        <taxon>Ustilaginales</taxon>
        <taxon>Ustilaginaceae</taxon>
        <taxon>Ustilago</taxon>
    </lineage>
</organism>
<feature type="signal peptide" evidence="1">
    <location>
        <begin position="1"/>
        <end position="17"/>
    </location>
</feature>
<dbReference type="EMBL" id="ULHB01000022">
    <property type="protein sequence ID" value="SYW76997.1"/>
    <property type="molecule type" value="Genomic_DNA"/>
</dbReference>
<reference evidence="4" key="2">
    <citation type="submission" date="2016-04" db="EMBL/GenBank/DDBJ databases">
        <authorList>
            <person name="Guldener U."/>
            <person name="Guldener U."/>
        </authorList>
    </citation>
    <scope>NUCLEOTIDE SEQUENCE [LARGE SCALE GENOMIC DNA]</scope>
    <source>
        <strain evidence="4">UB2112</strain>
    </source>
</reference>
<evidence type="ECO:0000256" key="1">
    <source>
        <dbReference type="SAM" id="SignalP"/>
    </source>
</evidence>
<evidence type="ECO:0000313" key="2">
    <source>
        <dbReference type="EMBL" id="SAM80946.1"/>
    </source>
</evidence>
<gene>
    <name evidence="3" type="ORF">UBRO2_01620</name>
    <name evidence="2" type="ORF">UBRO_02657</name>
</gene>
<dbReference type="Proteomes" id="UP000658997">
    <property type="component" value="Unassembled WGS sequence"/>
</dbReference>
<feature type="chain" id="PRO_5038218756" evidence="1">
    <location>
        <begin position="18"/>
        <end position="625"/>
    </location>
</feature>
<accession>A0A1K0G1H5</accession>
<protein>
    <submittedName>
        <fullName evidence="2">Uncharacterized protein</fullName>
    </submittedName>
</protein>
<evidence type="ECO:0000313" key="4">
    <source>
        <dbReference type="Proteomes" id="UP000179920"/>
    </source>
</evidence>
<dbReference type="EMBL" id="LT558120">
    <property type="protein sequence ID" value="SAM80946.1"/>
    <property type="molecule type" value="Genomic_DNA"/>
</dbReference>